<dbReference type="GO" id="GO:0005525">
    <property type="term" value="F:GTP binding"/>
    <property type="evidence" value="ECO:0007669"/>
    <property type="project" value="UniProtKB-UniRule"/>
</dbReference>
<dbReference type="NCBIfam" id="TIGR03499">
    <property type="entry name" value="FlhF"/>
    <property type="match status" value="1"/>
</dbReference>
<reference evidence="17 18" key="1">
    <citation type="journal article" date="2005" name="Int. J. Syst. Evol. Microbiol.">
        <title>Halobacillus yeomjeoni sp. nov., isolated from a marine solar saltern in Korea.</title>
        <authorList>
            <person name="Yoon J.H."/>
            <person name="Kang S.J."/>
            <person name="Lee C.H."/>
            <person name="Oh H.W."/>
            <person name="Oh T.K."/>
        </authorList>
    </citation>
    <scope>NUCLEOTIDE SEQUENCE [LARGE SCALE GENOMIC DNA]</scope>
    <source>
        <strain evidence="17 18">KCTC 3957</strain>
    </source>
</reference>
<dbReference type="AlphaFoldDB" id="A0A931MU96"/>
<comment type="caution">
    <text evidence="17">The sequence shown here is derived from an EMBL/GenBank/DDBJ whole genome shotgun (WGS) entry which is preliminary data.</text>
</comment>
<evidence type="ECO:0000256" key="3">
    <source>
        <dbReference type="ARBA" id="ARBA00014919"/>
    </source>
</evidence>
<dbReference type="CDD" id="cd17873">
    <property type="entry name" value="FlhF"/>
    <property type="match status" value="1"/>
</dbReference>
<dbReference type="GO" id="GO:0005886">
    <property type="term" value="C:plasma membrane"/>
    <property type="evidence" value="ECO:0007669"/>
    <property type="project" value="UniProtKB-SubCell"/>
</dbReference>
<dbReference type="PANTHER" id="PTHR43134">
    <property type="entry name" value="SIGNAL RECOGNITION PARTICLE RECEPTOR SUBUNIT ALPHA"/>
    <property type="match status" value="1"/>
</dbReference>
<dbReference type="GO" id="GO:0044781">
    <property type="term" value="P:bacterial-type flagellum organization"/>
    <property type="evidence" value="ECO:0007669"/>
    <property type="project" value="UniProtKB-UniRule"/>
</dbReference>
<keyword evidence="10" id="KW-0472">Membrane</keyword>
<evidence type="ECO:0000256" key="6">
    <source>
        <dbReference type="ARBA" id="ARBA00022741"/>
    </source>
</evidence>
<gene>
    <name evidence="17" type="primary">flhF</name>
    <name evidence="17" type="ORF">H0267_03595</name>
</gene>
<evidence type="ECO:0000256" key="1">
    <source>
        <dbReference type="ARBA" id="ARBA00004413"/>
    </source>
</evidence>
<comment type="similarity">
    <text evidence="2">Belongs to the GTP-binding SRP family.</text>
</comment>
<evidence type="ECO:0000256" key="7">
    <source>
        <dbReference type="ARBA" id="ARBA00022795"/>
    </source>
</evidence>
<keyword evidence="9" id="KW-0342">GTP-binding</keyword>
<keyword evidence="17" id="KW-0969">Cilium</keyword>
<comment type="function">
    <text evidence="12">Necessary for flagellar biosynthesis. May be involved in translocation of the flagellum.</text>
</comment>
<dbReference type="PANTHER" id="PTHR43134:SF3">
    <property type="entry name" value="FLAGELLAR BIOSYNTHESIS PROTEIN FLHF"/>
    <property type="match status" value="1"/>
</dbReference>
<evidence type="ECO:0000256" key="4">
    <source>
        <dbReference type="ARBA" id="ARBA00022448"/>
    </source>
</evidence>
<dbReference type="RefSeq" id="WP_197315912.1">
    <property type="nucleotide sequence ID" value="NZ_JADZSC010000001.1"/>
</dbReference>
<evidence type="ECO:0000259" key="16">
    <source>
        <dbReference type="SMART" id="SM00962"/>
    </source>
</evidence>
<dbReference type="GO" id="GO:0003924">
    <property type="term" value="F:GTPase activity"/>
    <property type="evidence" value="ECO:0007669"/>
    <property type="project" value="UniProtKB-UniRule"/>
</dbReference>
<evidence type="ECO:0000256" key="13">
    <source>
        <dbReference type="NCBIfam" id="TIGR03499"/>
    </source>
</evidence>
<evidence type="ECO:0000256" key="9">
    <source>
        <dbReference type="ARBA" id="ARBA00023134"/>
    </source>
</evidence>
<evidence type="ECO:0000256" key="11">
    <source>
        <dbReference type="ARBA" id="ARBA00023225"/>
    </source>
</evidence>
<dbReference type="GO" id="GO:0015031">
    <property type="term" value="P:protein transport"/>
    <property type="evidence" value="ECO:0007669"/>
    <property type="project" value="UniProtKB-KW"/>
</dbReference>
<accession>A0A931MU96</accession>
<name>A0A931MU96_9BACI</name>
<evidence type="ECO:0000256" key="8">
    <source>
        <dbReference type="ARBA" id="ARBA00022927"/>
    </source>
</evidence>
<dbReference type="GO" id="GO:0005047">
    <property type="term" value="F:signal recognition particle binding"/>
    <property type="evidence" value="ECO:0007669"/>
    <property type="project" value="TreeGrafter"/>
</dbReference>
<evidence type="ECO:0000259" key="15">
    <source>
        <dbReference type="SMART" id="SM00382"/>
    </source>
</evidence>
<dbReference type="SUPFAM" id="SSF52540">
    <property type="entry name" value="P-loop containing nucleoside triphosphate hydrolases"/>
    <property type="match status" value="1"/>
</dbReference>
<keyword evidence="17" id="KW-0966">Cell projection</keyword>
<dbReference type="InterPro" id="IPR047040">
    <property type="entry name" value="FlhF__GTPase_dom"/>
</dbReference>
<keyword evidence="11" id="KW-1006">Bacterial flagellum protein export</keyword>
<dbReference type="GO" id="GO:0006614">
    <property type="term" value="P:SRP-dependent cotranslational protein targeting to membrane"/>
    <property type="evidence" value="ECO:0007669"/>
    <property type="project" value="UniProtKB-UniRule"/>
</dbReference>
<feature type="compositionally biased region" description="Basic and acidic residues" evidence="14">
    <location>
        <begin position="76"/>
        <end position="85"/>
    </location>
</feature>
<dbReference type="Gene3D" id="1.20.120.1380">
    <property type="entry name" value="Flagellar FlhF biosynthesis protein, N domain"/>
    <property type="match status" value="1"/>
</dbReference>
<sequence length="380" mass="42988">MKLKKFQAATMPEVMKKVRTELGPDAVILNSKVIKTGGFMGMFKKNQTEVIAAIDPSAAAKRQERPREAPIPPAPPKREESHNKSYVESEVIMKELKQLKAMLKKEEVQTMPPVLSATYQHLIDQELEPATAERLIKNIKDKYVDSAYPIRLEEVKRWVTHELYEQMEPLEFGHKKFQKPFIHLVGPTGVGKTTTVAKIAADAVLNHHLRVGLITTDTFRIAAIEQLKTYAKILGIPVEVAYNLEDYAAAREKFAGYDLVLVDTAGRNFRDPKYVNELKKVVNFNKFTDTYLVLSLTSKYKDMDEIFDQFESIPIHQLIFTKADETPRLGSAITMSIEKKVGIAFMTNGQNVPDDIFEASALNLSRNLMEGFTHADERSS</sequence>
<dbReference type="InterPro" id="IPR020006">
    <property type="entry name" value="FlhF"/>
</dbReference>
<dbReference type="SMART" id="SM00382">
    <property type="entry name" value="AAA"/>
    <property type="match status" value="1"/>
</dbReference>
<protein>
    <recommendedName>
        <fullName evidence="3 13">Flagellar biosynthesis protein FlhF</fullName>
    </recommendedName>
</protein>
<dbReference type="InterPro" id="IPR003593">
    <property type="entry name" value="AAA+_ATPase"/>
</dbReference>
<evidence type="ECO:0000313" key="18">
    <source>
        <dbReference type="Proteomes" id="UP000614490"/>
    </source>
</evidence>
<comment type="subcellular location">
    <subcellularLocation>
        <location evidence="1">Cell membrane</location>
        <topology evidence="1">Peripheral membrane protein</topology>
        <orientation evidence="1">Cytoplasmic side</orientation>
    </subcellularLocation>
</comment>
<dbReference type="InterPro" id="IPR000897">
    <property type="entry name" value="SRP54_GTPase_dom"/>
</dbReference>
<keyword evidence="6" id="KW-0547">Nucleotide-binding</keyword>
<feature type="region of interest" description="Disordered" evidence="14">
    <location>
        <begin position="57"/>
        <end position="85"/>
    </location>
</feature>
<keyword evidence="8" id="KW-0653">Protein transport</keyword>
<keyword evidence="17" id="KW-0282">Flagellum</keyword>
<dbReference type="Proteomes" id="UP000614490">
    <property type="component" value="Unassembled WGS sequence"/>
</dbReference>
<evidence type="ECO:0000256" key="5">
    <source>
        <dbReference type="ARBA" id="ARBA00022475"/>
    </source>
</evidence>
<dbReference type="EMBL" id="JADZSC010000001">
    <property type="protein sequence ID" value="MBH0229290.1"/>
    <property type="molecule type" value="Genomic_DNA"/>
</dbReference>
<evidence type="ECO:0000256" key="2">
    <source>
        <dbReference type="ARBA" id="ARBA00008531"/>
    </source>
</evidence>
<dbReference type="SMART" id="SM00962">
    <property type="entry name" value="SRP54"/>
    <property type="match status" value="1"/>
</dbReference>
<dbReference type="Gene3D" id="3.40.50.300">
    <property type="entry name" value="P-loop containing nucleotide triphosphate hydrolases"/>
    <property type="match status" value="1"/>
</dbReference>
<keyword evidence="18" id="KW-1185">Reference proteome</keyword>
<feature type="domain" description="SRP54-type proteins GTP-binding" evidence="16">
    <location>
        <begin position="179"/>
        <end position="370"/>
    </location>
</feature>
<dbReference type="Pfam" id="PF00448">
    <property type="entry name" value="SRP54"/>
    <property type="match status" value="1"/>
</dbReference>
<dbReference type="InterPro" id="IPR027417">
    <property type="entry name" value="P-loop_NTPase"/>
</dbReference>
<feature type="domain" description="AAA+ ATPase" evidence="15">
    <location>
        <begin position="178"/>
        <end position="324"/>
    </location>
</feature>
<keyword evidence="4" id="KW-0813">Transport</keyword>
<evidence type="ECO:0000256" key="12">
    <source>
        <dbReference type="ARBA" id="ARBA00025337"/>
    </source>
</evidence>
<evidence type="ECO:0000313" key="17">
    <source>
        <dbReference type="EMBL" id="MBH0229290.1"/>
    </source>
</evidence>
<proteinExistence type="inferred from homology"/>
<evidence type="ECO:0000256" key="14">
    <source>
        <dbReference type="SAM" id="MobiDB-lite"/>
    </source>
</evidence>
<keyword evidence="5" id="KW-1003">Cell membrane</keyword>
<dbReference type="FunFam" id="3.40.50.300:FF:000695">
    <property type="entry name" value="Flagellar biosynthesis regulator FlhF"/>
    <property type="match status" value="1"/>
</dbReference>
<evidence type="ECO:0000256" key="10">
    <source>
        <dbReference type="ARBA" id="ARBA00023136"/>
    </source>
</evidence>
<keyword evidence="7" id="KW-1005">Bacterial flagellum biogenesis</keyword>
<organism evidence="17 18">
    <name type="scientific">Halobacillus yeomjeoni</name>
    <dbReference type="NCBI Taxonomy" id="311194"/>
    <lineage>
        <taxon>Bacteria</taxon>
        <taxon>Bacillati</taxon>
        <taxon>Bacillota</taxon>
        <taxon>Bacilli</taxon>
        <taxon>Bacillales</taxon>
        <taxon>Bacillaceae</taxon>
        <taxon>Halobacillus</taxon>
    </lineage>
</organism>